<comment type="similarity">
    <text evidence="2">Belongs to the eukaryotic RPA49/POLR1E RNA polymerase subunit family.</text>
</comment>
<dbReference type="GO" id="GO:0000428">
    <property type="term" value="C:DNA-directed RNA polymerase complex"/>
    <property type="evidence" value="ECO:0007669"/>
    <property type="project" value="UniProtKB-KW"/>
</dbReference>
<comment type="subcellular location">
    <subcellularLocation>
        <location evidence="1">Nucleus</location>
        <location evidence="1">Nucleolus</location>
    </subcellularLocation>
</comment>
<dbReference type="GO" id="GO:0005730">
    <property type="term" value="C:nucleolus"/>
    <property type="evidence" value="ECO:0007669"/>
    <property type="project" value="UniProtKB-SubCell"/>
</dbReference>
<dbReference type="GeneID" id="80878091"/>
<protein>
    <submittedName>
        <fullName evidence="7">DNA-directed RNA polymerase I complex subunit Rpa49</fullName>
    </submittedName>
</protein>
<dbReference type="InterPro" id="IPR009668">
    <property type="entry name" value="RNA_pol-assoc_fac_A49-like"/>
</dbReference>
<proteinExistence type="inferred from homology"/>
<feature type="compositionally biased region" description="Basic and acidic residues" evidence="6">
    <location>
        <begin position="15"/>
        <end position="24"/>
    </location>
</feature>
<gene>
    <name evidence="7" type="primary">rpa49</name>
    <name evidence="7" type="ORF">SOMG_04622</name>
</gene>
<feature type="region of interest" description="Disordered" evidence="6">
    <location>
        <begin position="1"/>
        <end position="64"/>
    </location>
</feature>
<evidence type="ECO:0000256" key="3">
    <source>
        <dbReference type="ARBA" id="ARBA00022478"/>
    </source>
</evidence>
<dbReference type="Proteomes" id="UP001212411">
    <property type="component" value="Chromosome 3"/>
</dbReference>
<dbReference type="RefSeq" id="XP_056039374.1">
    <property type="nucleotide sequence ID" value="XM_056183402.1"/>
</dbReference>
<keyword evidence="4" id="KW-0804">Transcription</keyword>
<dbReference type="GO" id="GO:0006351">
    <property type="term" value="P:DNA-templated transcription"/>
    <property type="evidence" value="ECO:0007669"/>
    <property type="project" value="InterPro"/>
</dbReference>
<dbReference type="GO" id="GO:0003677">
    <property type="term" value="F:DNA binding"/>
    <property type="evidence" value="ECO:0007669"/>
    <property type="project" value="InterPro"/>
</dbReference>
<evidence type="ECO:0000313" key="7">
    <source>
        <dbReference type="EMBL" id="WBW75131.1"/>
    </source>
</evidence>
<dbReference type="EMBL" id="CP115613">
    <property type="protein sequence ID" value="WBW75131.1"/>
    <property type="molecule type" value="Genomic_DNA"/>
</dbReference>
<keyword evidence="8" id="KW-1185">Reference proteome</keyword>
<evidence type="ECO:0000256" key="4">
    <source>
        <dbReference type="ARBA" id="ARBA00023163"/>
    </source>
</evidence>
<organism evidence="7 8">
    <name type="scientific">Schizosaccharomyces osmophilus</name>
    <dbReference type="NCBI Taxonomy" id="2545709"/>
    <lineage>
        <taxon>Eukaryota</taxon>
        <taxon>Fungi</taxon>
        <taxon>Dikarya</taxon>
        <taxon>Ascomycota</taxon>
        <taxon>Taphrinomycotina</taxon>
        <taxon>Schizosaccharomycetes</taxon>
        <taxon>Schizosaccharomycetales</taxon>
        <taxon>Schizosaccharomycetaceae</taxon>
        <taxon>Schizosaccharomyces</taxon>
    </lineage>
</organism>
<evidence type="ECO:0000313" key="8">
    <source>
        <dbReference type="Proteomes" id="UP001212411"/>
    </source>
</evidence>
<dbReference type="KEGG" id="som:SOMG_04622"/>
<evidence type="ECO:0000256" key="2">
    <source>
        <dbReference type="ARBA" id="ARBA00009430"/>
    </source>
</evidence>
<dbReference type="Pfam" id="PF06870">
    <property type="entry name" value="RNA_pol_I_A49"/>
    <property type="match status" value="1"/>
</dbReference>
<dbReference type="AlphaFoldDB" id="A0AAE9WEW3"/>
<accession>A0AAE9WEW3</accession>
<keyword evidence="5" id="KW-0539">Nucleus</keyword>
<sequence>MAVSGGELKGKKRKSGESHKESKKSIQVLSLKESSLPPFVTTISGSYPPEETRFQPVHTDEKKTSDISLVGRTERVQFEAKNKPTNNVESNYCLAIADKHGRVKKLVPTRYLNTFERQVLAMREKDEHMKKQRGVVAGTIMEQRANLGLAFGTKKNQKAIMEESANRVKADALGDVKDQLVSNVQKATEALPSQEELNAYQAQDRPTPPVHMDAETVEDAYKLEDIIPKEEMSAIYIKPFLDSAEDKGWSKMLPYRHSVFVNERFSRLLSIEEVDHKRAKLLYYISLLEAFLFSRRAVTDRDTLRRKLADPPEILMDGLFKRFTQTTATGSAQVSMRQVDRIMCYIIVLYLIVDNYSTDILTLANDLNIKVMKANELFKTVGCRIMSYSETQRMALGLNKTEAKNHKRAVLKVPLEFPKPRRGRARN</sequence>
<feature type="compositionally biased region" description="Basic and acidic residues" evidence="6">
    <location>
        <begin position="50"/>
        <end position="64"/>
    </location>
</feature>
<keyword evidence="3 7" id="KW-0240">DNA-directed RNA polymerase</keyword>
<name>A0AAE9WEW3_9SCHI</name>
<dbReference type="PANTHER" id="PTHR14440">
    <property type="entry name" value="DNA-DIRECTED RNA POLYMERASE I SUBUNIT RPA49"/>
    <property type="match status" value="1"/>
</dbReference>
<evidence type="ECO:0000256" key="5">
    <source>
        <dbReference type="ARBA" id="ARBA00023242"/>
    </source>
</evidence>
<reference evidence="7 8" key="1">
    <citation type="journal article" date="2023" name="G3 (Bethesda)">
        <title>A high-quality reference genome for the fission yeast Schizosaccharomyces osmophilus.</title>
        <authorList>
            <person name="Jia G.S."/>
            <person name="Zhang W.C."/>
            <person name="Liang Y."/>
            <person name="Liu X.H."/>
            <person name="Rhind N."/>
            <person name="Pidoux A."/>
            <person name="Brysch-Herzberg M."/>
            <person name="Du L.L."/>
        </authorList>
    </citation>
    <scope>NUCLEOTIDE SEQUENCE [LARGE SCALE GENOMIC DNA]</scope>
    <source>
        <strain evidence="7 8">CBS 15793</strain>
    </source>
</reference>
<evidence type="ECO:0000256" key="1">
    <source>
        <dbReference type="ARBA" id="ARBA00004604"/>
    </source>
</evidence>
<evidence type="ECO:0000256" key="6">
    <source>
        <dbReference type="SAM" id="MobiDB-lite"/>
    </source>
</evidence>